<reference evidence="1 2" key="1">
    <citation type="submission" date="2021-03" db="EMBL/GenBank/DDBJ databases">
        <authorList>
            <person name="Gilmore M.S."/>
            <person name="Schwartzman J."/>
            <person name="Van Tyne D."/>
            <person name="Martin M."/>
            <person name="Earl A.M."/>
            <person name="Manson A.L."/>
            <person name="Straub T."/>
            <person name="Salamzade R."/>
            <person name="Saavedra J."/>
            <person name="Lebreton F."/>
            <person name="Prichula J."/>
            <person name="Schaufler K."/>
            <person name="Gaca A."/>
            <person name="Sgardioli B."/>
            <person name="Wagenaar J."/>
            <person name="Strong T."/>
        </authorList>
    </citation>
    <scope>NUCLEOTIDE SEQUENCE [LARGE SCALE GENOMIC DNA]</scope>
    <source>
        <strain evidence="1 2">DIV1094</strain>
    </source>
</reference>
<name>A0ABZ2SV96_9ENTE</name>
<proteinExistence type="predicted"/>
<organism evidence="1 2">
    <name type="scientific">Candidatus Enterococcus mangumiae</name>
    <dbReference type="NCBI Taxonomy" id="2230878"/>
    <lineage>
        <taxon>Bacteria</taxon>
        <taxon>Bacillati</taxon>
        <taxon>Bacillota</taxon>
        <taxon>Bacilli</taxon>
        <taxon>Lactobacillales</taxon>
        <taxon>Enterococcaceae</taxon>
        <taxon>Enterococcus</taxon>
    </lineage>
</organism>
<evidence type="ECO:0000313" key="1">
    <source>
        <dbReference type="EMBL" id="WYJ78980.1"/>
    </source>
</evidence>
<evidence type="ECO:0000313" key="2">
    <source>
        <dbReference type="Proteomes" id="UP000664360"/>
    </source>
</evidence>
<keyword evidence="2" id="KW-1185">Reference proteome</keyword>
<dbReference type="RefSeq" id="WP_206855176.1">
    <property type="nucleotide sequence ID" value="NZ_CP147250.1"/>
</dbReference>
<sequence length="322" mass="37514">MKSFKTLDEQLEILKSRGLLFSDEDSAKKQLSFYGYYEIINGYKDFLLEKPVLKTEEEKFIKNSTFDHIYSLFVMDKTLISAVIDATCDIEMFMRAVTAYVISKNISEDDKIYLSRRHYASGKKNKNGKGAKIDQLITKFHKIINDDIEPMKHYRESHQNVPPWIMLKGSSFGNLVNFYKLQKPKNKAEIVSMMLGIPKEMVTNEEVSMFTDMIFLCHSYRNRAAHGGRMYNYRSIKSSIRFNRNFHLRANVTEADYRNGKGQSCLGTLYQSLTWFDNQVAMNQLRAGIYVALNNHLKIYPEDYDLIISETNLDPNIFIEKI</sequence>
<dbReference type="InterPro" id="IPR011664">
    <property type="entry name" value="Abi_system_AbiD/AbiF-like"/>
</dbReference>
<reference evidence="1 2" key="2">
    <citation type="submission" date="2024-03" db="EMBL/GenBank/DDBJ databases">
        <title>The Genome Sequence of Enterococcus sp. DIV1094.</title>
        <authorList>
            <consortium name="The Broad Institute Genomics Platform"/>
            <consortium name="The Broad Institute Microbial Omics Core"/>
            <consortium name="The Broad Institute Genomic Center for Infectious Diseases"/>
            <person name="Earl A."/>
            <person name="Manson A."/>
            <person name="Gilmore M."/>
            <person name="Schwartman J."/>
            <person name="Shea T."/>
            <person name="Abouelleil A."/>
            <person name="Cao P."/>
            <person name="Chapman S."/>
            <person name="Cusick C."/>
            <person name="Young S."/>
            <person name="Neafsey D."/>
            <person name="Nusbaum C."/>
            <person name="Birren B."/>
        </authorList>
    </citation>
    <scope>NUCLEOTIDE SEQUENCE [LARGE SCALE GENOMIC DNA]</scope>
    <source>
        <strain evidence="1 2">DIV1094</strain>
    </source>
</reference>
<gene>
    <name evidence="1" type="ORF">DOK79_000487</name>
</gene>
<evidence type="ECO:0008006" key="3">
    <source>
        <dbReference type="Google" id="ProtNLM"/>
    </source>
</evidence>
<dbReference type="Proteomes" id="UP000664360">
    <property type="component" value="Chromosome"/>
</dbReference>
<dbReference type="Pfam" id="PF07751">
    <property type="entry name" value="Abi_2"/>
    <property type="match status" value="1"/>
</dbReference>
<protein>
    <recommendedName>
        <fullName evidence="3">CAAX protease</fullName>
    </recommendedName>
</protein>
<dbReference type="EMBL" id="CP147250">
    <property type="protein sequence ID" value="WYJ78980.1"/>
    <property type="molecule type" value="Genomic_DNA"/>
</dbReference>
<accession>A0ABZ2SV96</accession>